<keyword evidence="2" id="KW-1185">Reference proteome</keyword>
<reference evidence="1 2" key="1">
    <citation type="submission" date="2023-06" db="EMBL/GenBank/DDBJ databases">
        <authorList>
            <person name="Oyuntsetseg B."/>
            <person name="Kim S.B."/>
        </authorList>
    </citation>
    <scope>NUCLEOTIDE SEQUENCE [LARGE SCALE GENOMIC DNA]</scope>
    <source>
        <strain evidence="1 2">2-15</strain>
    </source>
</reference>
<gene>
    <name evidence="1" type="ORF">QRX50_24270</name>
</gene>
<protein>
    <submittedName>
        <fullName evidence="1">Uncharacterized protein</fullName>
    </submittedName>
</protein>
<organism evidence="1 2">
    <name type="scientific">Amycolatopsis carbonis</name>
    <dbReference type="NCBI Taxonomy" id="715471"/>
    <lineage>
        <taxon>Bacteria</taxon>
        <taxon>Bacillati</taxon>
        <taxon>Actinomycetota</taxon>
        <taxon>Actinomycetes</taxon>
        <taxon>Pseudonocardiales</taxon>
        <taxon>Pseudonocardiaceae</taxon>
        <taxon>Amycolatopsis</taxon>
    </lineage>
</organism>
<dbReference type="EMBL" id="CP127294">
    <property type="protein sequence ID" value="WIX83646.1"/>
    <property type="molecule type" value="Genomic_DNA"/>
</dbReference>
<dbReference type="Proteomes" id="UP001236014">
    <property type="component" value="Chromosome"/>
</dbReference>
<sequence>MSEQLGFMPGSSVAGLPLRLSSATITGDGSRSRDHASDGLVRLELSISAHVLGEIEVMLATTHGRGERAANCAAEYSAAQGRELRINAILLSSMPDILHLAGRGGGTHHNGADAQSYTLTLTFSDGRTAESSWSTTFDVPRSPLADSTWRLTVPFSHALTPSTLPRHVS</sequence>
<dbReference type="AlphaFoldDB" id="A0A9Y2IR45"/>
<name>A0A9Y2IR45_9PSEU</name>
<evidence type="ECO:0000313" key="2">
    <source>
        <dbReference type="Proteomes" id="UP001236014"/>
    </source>
</evidence>
<proteinExistence type="predicted"/>
<evidence type="ECO:0000313" key="1">
    <source>
        <dbReference type="EMBL" id="WIX83646.1"/>
    </source>
</evidence>
<accession>A0A9Y2IR45</accession>
<dbReference type="KEGG" id="acab:QRX50_24270"/>
<dbReference type="RefSeq" id="WP_285974193.1">
    <property type="nucleotide sequence ID" value="NZ_CP127294.1"/>
</dbReference>